<sequence length="175" mass="18172">MFPFFFLLMVQCVSGVVLSRNVKCHKLRACAGGSLHTRTALLSGTASSQRRCRAPLSAVLAVDRGGRWARAAPLTSAQLPGLGSRWAEPRSVRGQAGCAPPRVVGVGGSQAVKLVRNGYEGETGRTLLFTVAAGLGVVNRCAVGGATTNCGRPTLVANCNAAQPARTVNEDPETV</sequence>
<accession>A0AAV7W774</accession>
<feature type="chain" id="PRO_5043742607" description="Secreted protein" evidence="1">
    <location>
        <begin position="16"/>
        <end position="175"/>
    </location>
</feature>
<protein>
    <recommendedName>
        <fullName evidence="4">Secreted protein</fullName>
    </recommendedName>
</protein>
<dbReference type="EMBL" id="JANPWB010000002">
    <property type="protein sequence ID" value="KAJ1208125.1"/>
    <property type="molecule type" value="Genomic_DNA"/>
</dbReference>
<proteinExistence type="predicted"/>
<organism evidence="2 3">
    <name type="scientific">Pleurodeles waltl</name>
    <name type="common">Iberian ribbed newt</name>
    <dbReference type="NCBI Taxonomy" id="8319"/>
    <lineage>
        <taxon>Eukaryota</taxon>
        <taxon>Metazoa</taxon>
        <taxon>Chordata</taxon>
        <taxon>Craniata</taxon>
        <taxon>Vertebrata</taxon>
        <taxon>Euteleostomi</taxon>
        <taxon>Amphibia</taxon>
        <taxon>Batrachia</taxon>
        <taxon>Caudata</taxon>
        <taxon>Salamandroidea</taxon>
        <taxon>Salamandridae</taxon>
        <taxon>Pleurodelinae</taxon>
        <taxon>Pleurodeles</taxon>
    </lineage>
</organism>
<dbReference type="AlphaFoldDB" id="A0AAV7W774"/>
<evidence type="ECO:0000313" key="3">
    <source>
        <dbReference type="Proteomes" id="UP001066276"/>
    </source>
</evidence>
<keyword evidence="3" id="KW-1185">Reference proteome</keyword>
<dbReference type="Proteomes" id="UP001066276">
    <property type="component" value="Chromosome 1_2"/>
</dbReference>
<feature type="signal peptide" evidence="1">
    <location>
        <begin position="1"/>
        <end position="15"/>
    </location>
</feature>
<name>A0AAV7W774_PLEWA</name>
<comment type="caution">
    <text evidence="2">The sequence shown here is derived from an EMBL/GenBank/DDBJ whole genome shotgun (WGS) entry which is preliminary data.</text>
</comment>
<reference evidence="2" key="1">
    <citation type="journal article" date="2022" name="bioRxiv">
        <title>Sequencing and chromosome-scale assembly of the giantPleurodeles waltlgenome.</title>
        <authorList>
            <person name="Brown T."/>
            <person name="Elewa A."/>
            <person name="Iarovenko S."/>
            <person name="Subramanian E."/>
            <person name="Araus A.J."/>
            <person name="Petzold A."/>
            <person name="Susuki M."/>
            <person name="Suzuki K.-i.T."/>
            <person name="Hayashi T."/>
            <person name="Toyoda A."/>
            <person name="Oliveira C."/>
            <person name="Osipova E."/>
            <person name="Leigh N.D."/>
            <person name="Simon A."/>
            <person name="Yun M.H."/>
        </authorList>
    </citation>
    <scope>NUCLEOTIDE SEQUENCE</scope>
    <source>
        <strain evidence="2">20211129_DDA</strain>
        <tissue evidence="2">Liver</tissue>
    </source>
</reference>
<evidence type="ECO:0000256" key="1">
    <source>
        <dbReference type="SAM" id="SignalP"/>
    </source>
</evidence>
<evidence type="ECO:0008006" key="4">
    <source>
        <dbReference type="Google" id="ProtNLM"/>
    </source>
</evidence>
<evidence type="ECO:0000313" key="2">
    <source>
        <dbReference type="EMBL" id="KAJ1208125.1"/>
    </source>
</evidence>
<gene>
    <name evidence="2" type="ORF">NDU88_003514</name>
</gene>
<keyword evidence="1" id="KW-0732">Signal</keyword>